<accession>A0A2T3J3C1</accession>
<dbReference type="RefSeq" id="WP_107347130.1">
    <property type="nucleotide sequence ID" value="NZ_PYMH01000001.1"/>
</dbReference>
<gene>
    <name evidence="2" type="ORF">C9I99_01795</name>
</gene>
<comment type="caution">
    <text evidence="2">The sequence shown here is derived from an EMBL/GenBank/DDBJ whole genome shotgun (WGS) entry which is preliminary data.</text>
</comment>
<feature type="compositionally biased region" description="Basic and acidic residues" evidence="1">
    <location>
        <begin position="185"/>
        <end position="196"/>
    </location>
</feature>
<evidence type="ECO:0000313" key="3">
    <source>
        <dbReference type="Proteomes" id="UP000241222"/>
    </source>
</evidence>
<evidence type="ECO:0000313" key="2">
    <source>
        <dbReference type="EMBL" id="PSU35775.1"/>
    </source>
</evidence>
<name>A0A2T3J3C1_9GAMM</name>
<dbReference type="EMBL" id="PYMH01000001">
    <property type="protein sequence ID" value="PSU35775.1"/>
    <property type="molecule type" value="Genomic_DNA"/>
</dbReference>
<keyword evidence="3" id="KW-1185">Reference proteome</keyword>
<feature type="compositionally biased region" description="Basic and acidic residues" evidence="1">
    <location>
        <begin position="164"/>
        <end position="174"/>
    </location>
</feature>
<proteinExistence type="predicted"/>
<evidence type="ECO:0000256" key="1">
    <source>
        <dbReference type="SAM" id="MobiDB-lite"/>
    </source>
</evidence>
<reference evidence="2 3" key="1">
    <citation type="submission" date="2018-03" db="EMBL/GenBank/DDBJ databases">
        <title>Whole genome sequencing of Histamine producing bacteria.</title>
        <authorList>
            <person name="Butler K."/>
        </authorList>
    </citation>
    <scope>NUCLEOTIDE SEQUENCE [LARGE SCALE GENOMIC DNA]</scope>
    <source>
        <strain evidence="2 3">JCM 13586</strain>
    </source>
</reference>
<organism evidence="2 3">
    <name type="scientific">Photobacterium lutimaris</name>
    <dbReference type="NCBI Taxonomy" id="388278"/>
    <lineage>
        <taxon>Bacteria</taxon>
        <taxon>Pseudomonadati</taxon>
        <taxon>Pseudomonadota</taxon>
        <taxon>Gammaproteobacteria</taxon>
        <taxon>Vibrionales</taxon>
        <taxon>Vibrionaceae</taxon>
        <taxon>Photobacterium</taxon>
    </lineage>
</organism>
<sequence>MANIIPERDKKKLSINVHPAAKAAFDFFNGQAFLFDKTLFSIDALRTLNQYSTLHAVEQIKSRVLVFSGFEFFGFDLSNTDFSKCTIIVHCDLTEEDIRFQAWINVTRTLLSSLQPQHIESFRRHFNQSAPNEIVQFLSKKNKISQPQLAKWTSLSRSGLARQNNREADTKDCKPQSQPPIFEMLIKENTDKPERG</sequence>
<dbReference type="OrthoDB" id="5824741at2"/>
<dbReference type="Proteomes" id="UP000241222">
    <property type="component" value="Unassembled WGS sequence"/>
</dbReference>
<feature type="region of interest" description="Disordered" evidence="1">
    <location>
        <begin position="156"/>
        <end position="196"/>
    </location>
</feature>
<dbReference type="AlphaFoldDB" id="A0A2T3J3C1"/>
<protein>
    <submittedName>
        <fullName evidence="2">Uncharacterized protein</fullName>
    </submittedName>
</protein>